<dbReference type="AlphaFoldDB" id="A0A2A9MAI1"/>
<proteinExistence type="predicted"/>
<dbReference type="RefSeq" id="XP_029217330.1">
    <property type="nucleotide sequence ID" value="XM_029366870.1"/>
</dbReference>
<dbReference type="Proteomes" id="UP000224006">
    <property type="component" value="Chromosome VIII"/>
</dbReference>
<comment type="caution">
    <text evidence="1">The sequence shown here is derived from an EMBL/GenBank/DDBJ whole genome shotgun (WGS) entry which is preliminary data.</text>
</comment>
<keyword evidence="2" id="KW-1185">Reference proteome</keyword>
<evidence type="ECO:0000313" key="2">
    <source>
        <dbReference type="Proteomes" id="UP000224006"/>
    </source>
</evidence>
<reference evidence="1 2" key="1">
    <citation type="submission" date="2017-09" db="EMBL/GenBank/DDBJ databases">
        <title>Genome sequencing of Besnoitia besnoiti strain Bb-Ger1.</title>
        <authorList>
            <person name="Schares G."/>
            <person name="Venepally P."/>
            <person name="Lorenzi H.A."/>
        </authorList>
    </citation>
    <scope>NUCLEOTIDE SEQUENCE [LARGE SCALE GENOMIC DNA]</scope>
    <source>
        <strain evidence="1 2">Bb-Ger1</strain>
    </source>
</reference>
<name>A0A2A9MAI1_BESBE</name>
<gene>
    <name evidence="1" type="ORF">BESB_085200</name>
</gene>
<accession>A0A2A9MAI1</accession>
<organism evidence="1 2">
    <name type="scientific">Besnoitia besnoiti</name>
    <name type="common">Apicomplexan protozoan</name>
    <dbReference type="NCBI Taxonomy" id="94643"/>
    <lineage>
        <taxon>Eukaryota</taxon>
        <taxon>Sar</taxon>
        <taxon>Alveolata</taxon>
        <taxon>Apicomplexa</taxon>
        <taxon>Conoidasida</taxon>
        <taxon>Coccidia</taxon>
        <taxon>Eucoccidiorida</taxon>
        <taxon>Eimeriorina</taxon>
        <taxon>Sarcocystidae</taxon>
        <taxon>Besnoitia</taxon>
    </lineage>
</organism>
<dbReference type="KEGG" id="bbes:BESB_085200"/>
<dbReference type="VEuPathDB" id="ToxoDB:BESB_085200"/>
<evidence type="ECO:0000313" key="1">
    <source>
        <dbReference type="EMBL" id="PFH33321.1"/>
    </source>
</evidence>
<sequence>MTSKSGYQDQLILLKQNLSELKGVVACSGLRLRRWRSLEKDCEVLGRLIEACLQIDVPQDATVDFASSAEQLVVHLNQIMKLVNKTMQPLETKPRMRSAVTDAARRLRQADVTGFGTGCPQELHDTDGPDSPLTIFAEGAALAPA</sequence>
<protein>
    <submittedName>
        <fullName evidence="1">Sel1 repeat-containing protein</fullName>
    </submittedName>
</protein>
<dbReference type="GeneID" id="40313446"/>
<dbReference type="EMBL" id="NWUJ01000009">
    <property type="protein sequence ID" value="PFH33321.1"/>
    <property type="molecule type" value="Genomic_DNA"/>
</dbReference>